<keyword evidence="3" id="KW-1185">Reference proteome</keyword>
<dbReference type="Pfam" id="PF11138">
    <property type="entry name" value="DUF2911"/>
    <property type="match status" value="1"/>
</dbReference>
<keyword evidence="1" id="KW-0732">Signal</keyword>
<evidence type="ECO:0000256" key="1">
    <source>
        <dbReference type="SAM" id="SignalP"/>
    </source>
</evidence>
<feature type="chain" id="PRO_5045261145" evidence="1">
    <location>
        <begin position="21"/>
        <end position="192"/>
    </location>
</feature>
<reference evidence="3" key="1">
    <citation type="journal article" date="2019" name="Int. J. Syst. Evol. Microbiol.">
        <title>The Global Catalogue of Microorganisms (GCM) 10K type strain sequencing project: providing services to taxonomists for standard genome sequencing and annotation.</title>
        <authorList>
            <consortium name="The Broad Institute Genomics Platform"/>
            <consortium name="The Broad Institute Genome Sequencing Center for Infectious Disease"/>
            <person name="Wu L."/>
            <person name="Ma J."/>
        </authorList>
    </citation>
    <scope>NUCLEOTIDE SEQUENCE [LARGE SCALE GENOMIC DNA]</scope>
    <source>
        <strain evidence="3">CCUG 55608</strain>
    </source>
</reference>
<evidence type="ECO:0000313" key="2">
    <source>
        <dbReference type="EMBL" id="MFD1140463.1"/>
    </source>
</evidence>
<dbReference type="InterPro" id="IPR021314">
    <property type="entry name" value="DUF2911"/>
</dbReference>
<dbReference type="Proteomes" id="UP001597116">
    <property type="component" value="Unassembled WGS sequence"/>
</dbReference>
<proteinExistence type="predicted"/>
<organism evidence="2 3">
    <name type="scientific">Larkinella insperata</name>
    <dbReference type="NCBI Taxonomy" id="332158"/>
    <lineage>
        <taxon>Bacteria</taxon>
        <taxon>Pseudomonadati</taxon>
        <taxon>Bacteroidota</taxon>
        <taxon>Cytophagia</taxon>
        <taxon>Cytophagales</taxon>
        <taxon>Spirosomataceae</taxon>
        <taxon>Larkinella</taxon>
    </lineage>
</organism>
<gene>
    <name evidence="2" type="ORF">ACFQ4C_05060</name>
</gene>
<name>A0ABW3Q4E2_9BACT</name>
<comment type="caution">
    <text evidence="2">The sequence shown here is derived from an EMBL/GenBank/DDBJ whole genome shotgun (WGS) entry which is preliminary data.</text>
</comment>
<accession>A0ABW3Q4E2</accession>
<dbReference type="EMBL" id="JBHTLP010000002">
    <property type="protein sequence ID" value="MFD1140463.1"/>
    <property type="molecule type" value="Genomic_DNA"/>
</dbReference>
<feature type="signal peptide" evidence="1">
    <location>
        <begin position="1"/>
        <end position="20"/>
    </location>
</feature>
<dbReference type="RefSeq" id="WP_265989458.1">
    <property type="nucleotide sequence ID" value="NZ_CP110973.1"/>
</dbReference>
<protein>
    <submittedName>
        <fullName evidence="2">DUF2911 domain-containing protein</fullName>
    </submittedName>
</protein>
<evidence type="ECO:0000313" key="3">
    <source>
        <dbReference type="Proteomes" id="UP001597116"/>
    </source>
</evidence>
<sequence>MQKTALLVSLLLLSVMDAHAQSFTFRGLDKSPMDMAYYPDDYAHDRKFAPAKIGTDKAMIRITYSRPAKNGRDVFQKLAPYGKVWRVGANEAPEIKFYQDVTIGGKKIKAGIYALLAIPNETEWTIIISSDVDQWGAYSYNQALDVARVTVPVQKSDSIVENFSIQFAKKDAKTAVMYMGWDTATVALPISM</sequence>